<evidence type="ECO:0000313" key="5">
    <source>
        <dbReference type="EMBL" id="SFC77859.1"/>
    </source>
</evidence>
<dbReference type="PANTHER" id="PTHR47894">
    <property type="entry name" value="HTH-TYPE TRANSCRIPTIONAL REGULATOR GADX"/>
    <property type="match status" value="1"/>
</dbReference>
<evidence type="ECO:0000259" key="4">
    <source>
        <dbReference type="PROSITE" id="PS01124"/>
    </source>
</evidence>
<organism evidence="5 6">
    <name type="scientific">Pseudoalteromonas denitrificans DSM 6059</name>
    <dbReference type="NCBI Taxonomy" id="1123010"/>
    <lineage>
        <taxon>Bacteria</taxon>
        <taxon>Pseudomonadati</taxon>
        <taxon>Pseudomonadota</taxon>
        <taxon>Gammaproteobacteria</taxon>
        <taxon>Alteromonadales</taxon>
        <taxon>Pseudoalteromonadaceae</taxon>
        <taxon>Pseudoalteromonas</taxon>
    </lineage>
</organism>
<keyword evidence="1" id="KW-0805">Transcription regulation</keyword>
<dbReference type="GO" id="GO:0003700">
    <property type="term" value="F:DNA-binding transcription factor activity"/>
    <property type="evidence" value="ECO:0007669"/>
    <property type="project" value="InterPro"/>
</dbReference>
<protein>
    <submittedName>
        <fullName evidence="5">AraC-type DNA-binding protein</fullName>
    </submittedName>
</protein>
<keyword evidence="6" id="KW-1185">Reference proteome</keyword>
<dbReference type="Pfam" id="PF12833">
    <property type="entry name" value="HTH_18"/>
    <property type="match status" value="1"/>
</dbReference>
<dbReference type="AlphaFoldDB" id="A0A1I1LXL7"/>
<evidence type="ECO:0000256" key="2">
    <source>
        <dbReference type="ARBA" id="ARBA00023125"/>
    </source>
</evidence>
<dbReference type="SUPFAM" id="SSF46689">
    <property type="entry name" value="Homeodomain-like"/>
    <property type="match status" value="1"/>
</dbReference>
<sequence length="350" mass="39772">MTHSKTLKPLGYASIPAVNQYLQLAEEQNINVSDILKKLNMNHDLLADNSKQISGELFQALIFELVGQSNDPLFGLHTAKFVQPGSYSVLGFITMNCETLGEAITKIQPFEKLVGDMGTTELTKKNSELYISWNCIFPNEIVKQHMIDNCLASWFTFAQFLVDPKFKENSLPKQVLLKRSMPTLEQEAQYQALFKCPVLFNQIQDAIVFEQELFNLPLNKGNKQILSTLEEHAEQLINKLGHTDDFSSKVSDLIESNLQSGSYHQQNIADLLKVSTKTMQRKLKSEHTQFQTLLDTVRLKKAQLVLANSDLPLTQLSIELGFCESRSFYRWFQKLTGITPGEYRQGNTNI</sequence>
<keyword evidence="3" id="KW-0804">Transcription</keyword>
<dbReference type="PROSITE" id="PS00041">
    <property type="entry name" value="HTH_ARAC_FAMILY_1"/>
    <property type="match status" value="1"/>
</dbReference>
<gene>
    <name evidence="5" type="ORF">SAMN02745724_02513</name>
</gene>
<evidence type="ECO:0000256" key="1">
    <source>
        <dbReference type="ARBA" id="ARBA00023015"/>
    </source>
</evidence>
<dbReference type="STRING" id="1123010.SAMN02745724_02513"/>
<dbReference type="InterPro" id="IPR009057">
    <property type="entry name" value="Homeodomain-like_sf"/>
</dbReference>
<accession>A0A1I1LXL7</accession>
<evidence type="ECO:0000256" key="3">
    <source>
        <dbReference type="ARBA" id="ARBA00023163"/>
    </source>
</evidence>
<name>A0A1I1LXL7_9GAMM</name>
<feature type="domain" description="HTH araC/xylS-type" evidence="4">
    <location>
        <begin position="248"/>
        <end position="346"/>
    </location>
</feature>
<reference evidence="5 6" key="1">
    <citation type="submission" date="2016-10" db="EMBL/GenBank/DDBJ databases">
        <authorList>
            <person name="de Groot N.N."/>
        </authorList>
    </citation>
    <scope>NUCLEOTIDE SEQUENCE [LARGE SCALE GENOMIC DNA]</scope>
    <source>
        <strain evidence="5 6">DSM 6059</strain>
    </source>
</reference>
<keyword evidence="2 5" id="KW-0238">DNA-binding</keyword>
<dbReference type="Pfam" id="PF12625">
    <property type="entry name" value="Arabinose_bd"/>
    <property type="match status" value="1"/>
</dbReference>
<dbReference type="GO" id="GO:0005829">
    <property type="term" value="C:cytosol"/>
    <property type="evidence" value="ECO:0007669"/>
    <property type="project" value="TreeGrafter"/>
</dbReference>
<dbReference type="GO" id="GO:0000976">
    <property type="term" value="F:transcription cis-regulatory region binding"/>
    <property type="evidence" value="ECO:0007669"/>
    <property type="project" value="TreeGrafter"/>
</dbReference>
<dbReference type="EMBL" id="FOLO01000018">
    <property type="protein sequence ID" value="SFC77859.1"/>
    <property type="molecule type" value="Genomic_DNA"/>
</dbReference>
<dbReference type="Gene3D" id="1.10.10.60">
    <property type="entry name" value="Homeodomain-like"/>
    <property type="match status" value="1"/>
</dbReference>
<dbReference type="OrthoDB" id="5582699at2"/>
<proteinExistence type="predicted"/>
<dbReference type="InterPro" id="IPR018060">
    <property type="entry name" value="HTH_AraC"/>
</dbReference>
<dbReference type="InterPro" id="IPR032687">
    <property type="entry name" value="AraC-type_N"/>
</dbReference>
<dbReference type="SMART" id="SM00342">
    <property type="entry name" value="HTH_ARAC"/>
    <property type="match status" value="1"/>
</dbReference>
<evidence type="ECO:0000313" key="6">
    <source>
        <dbReference type="Proteomes" id="UP000198862"/>
    </source>
</evidence>
<dbReference type="Proteomes" id="UP000198862">
    <property type="component" value="Unassembled WGS sequence"/>
</dbReference>
<dbReference type="RefSeq" id="WP_091984279.1">
    <property type="nucleotide sequence ID" value="NZ_FOLO01000018.1"/>
</dbReference>
<dbReference type="InterPro" id="IPR018062">
    <property type="entry name" value="HTH_AraC-typ_CS"/>
</dbReference>
<dbReference type="PANTHER" id="PTHR47894:SF1">
    <property type="entry name" value="HTH-TYPE TRANSCRIPTIONAL REGULATOR VQSM"/>
    <property type="match status" value="1"/>
</dbReference>
<dbReference type="PROSITE" id="PS01124">
    <property type="entry name" value="HTH_ARAC_FAMILY_2"/>
    <property type="match status" value="1"/>
</dbReference>